<feature type="domain" description="Bacterial Ig-like" evidence="3">
    <location>
        <begin position="978"/>
        <end position="1055"/>
    </location>
</feature>
<feature type="region of interest" description="Disordered" evidence="1">
    <location>
        <begin position="723"/>
        <end position="748"/>
    </location>
</feature>
<dbReference type="Pfam" id="PF16640">
    <property type="entry name" value="Big_3_5"/>
    <property type="match status" value="2"/>
</dbReference>
<dbReference type="InterPro" id="IPR013783">
    <property type="entry name" value="Ig-like_fold"/>
</dbReference>
<accession>A0A5Q6S2S4</accession>
<dbReference type="GO" id="GO:0005975">
    <property type="term" value="P:carbohydrate metabolic process"/>
    <property type="evidence" value="ECO:0007669"/>
    <property type="project" value="UniProtKB-ARBA"/>
</dbReference>
<dbReference type="RefSeq" id="WP_149767553.1">
    <property type="nucleotide sequence ID" value="NZ_VDFQ02000001.1"/>
</dbReference>
<dbReference type="Gene3D" id="2.60.40.2030">
    <property type="match status" value="1"/>
</dbReference>
<evidence type="ECO:0000259" key="3">
    <source>
        <dbReference type="Pfam" id="PF16640"/>
    </source>
</evidence>
<dbReference type="SUPFAM" id="SSF141072">
    <property type="entry name" value="CalX-like"/>
    <property type="match status" value="1"/>
</dbReference>
<evidence type="ECO:0000313" key="5">
    <source>
        <dbReference type="Proteomes" id="UP000307768"/>
    </source>
</evidence>
<name>A0A5Q6S2S4_9ACTN</name>
<evidence type="ECO:0000313" key="4">
    <source>
        <dbReference type="EMBL" id="KAA1424600.1"/>
    </source>
</evidence>
<evidence type="ECO:0000256" key="2">
    <source>
        <dbReference type="SAM" id="SignalP"/>
    </source>
</evidence>
<dbReference type="InterPro" id="IPR038081">
    <property type="entry name" value="CalX-like_sf"/>
</dbReference>
<dbReference type="Proteomes" id="UP000307768">
    <property type="component" value="Unassembled WGS sequence"/>
</dbReference>
<proteinExistence type="predicted"/>
<dbReference type="Gene3D" id="2.60.40.10">
    <property type="entry name" value="Immunoglobulins"/>
    <property type="match status" value="2"/>
</dbReference>
<dbReference type="PROSITE" id="PS51318">
    <property type="entry name" value="TAT"/>
    <property type="match status" value="1"/>
</dbReference>
<organism evidence="4 5">
    <name type="scientific">Mumia zhuanghuii</name>
    <dbReference type="NCBI Taxonomy" id="2585211"/>
    <lineage>
        <taxon>Bacteria</taxon>
        <taxon>Bacillati</taxon>
        <taxon>Actinomycetota</taxon>
        <taxon>Actinomycetes</taxon>
        <taxon>Propionibacteriales</taxon>
        <taxon>Nocardioidaceae</taxon>
        <taxon>Mumia</taxon>
    </lineage>
</organism>
<dbReference type="InterPro" id="IPR032109">
    <property type="entry name" value="Big_3_5"/>
</dbReference>
<dbReference type="SUPFAM" id="SSF53474">
    <property type="entry name" value="alpha/beta-Hydrolases"/>
    <property type="match status" value="1"/>
</dbReference>
<dbReference type="OrthoDB" id="6646510at2"/>
<evidence type="ECO:0000256" key="1">
    <source>
        <dbReference type="SAM" id="MobiDB-lite"/>
    </source>
</evidence>
<dbReference type="EMBL" id="VDFQ02000001">
    <property type="protein sequence ID" value="KAA1424600.1"/>
    <property type="molecule type" value="Genomic_DNA"/>
</dbReference>
<keyword evidence="2" id="KW-0732">Signal</keyword>
<gene>
    <name evidence="4" type="ORF">FE697_001340</name>
</gene>
<feature type="domain" description="Bacterial Ig-like" evidence="3">
    <location>
        <begin position="1157"/>
        <end position="1250"/>
    </location>
</feature>
<reference evidence="4 5" key="1">
    <citation type="submission" date="2019-09" db="EMBL/GenBank/DDBJ databases">
        <title>Mumia zhuanghuii sp. nov. isolated from the intestinal contents of plateau pika (Ochotona curzoniae) in the Qinghai-Tibet plateau of China.</title>
        <authorList>
            <person name="Tian Z."/>
        </authorList>
    </citation>
    <scope>NUCLEOTIDE SEQUENCE [LARGE SCALE GENOMIC DNA]</scope>
    <source>
        <strain evidence="5">350</strain>
    </source>
</reference>
<feature type="signal peptide" evidence="2">
    <location>
        <begin position="1"/>
        <end position="25"/>
    </location>
</feature>
<dbReference type="Gene3D" id="3.40.50.1820">
    <property type="entry name" value="alpha/beta hydrolase"/>
    <property type="match status" value="1"/>
</dbReference>
<dbReference type="InterPro" id="IPR006311">
    <property type="entry name" value="TAT_signal"/>
</dbReference>
<feature type="chain" id="PRO_5038950544" description="Bacterial Ig-like domain-containing protein" evidence="2">
    <location>
        <begin position="26"/>
        <end position="1252"/>
    </location>
</feature>
<protein>
    <recommendedName>
        <fullName evidence="3">Bacterial Ig-like domain-containing protein</fullName>
    </recommendedName>
</protein>
<sequence length="1252" mass="127768">MRRSILGRRLVHGLVAAGLATSAVAAVPLPASAETGSVRTGDGWTVTDLGGAYEVTVELDDPLPIKSDAPTIEADGHAVGLAAESADGTSLTTITTDRAVLTATSLEAGWSSIESADVDSAAKARGVAATTVPDLSAQAELDDDPGSLGSYAWDEDIYDFGDQSIDLVSIGGIRGEVRGKVYLPRTGGARPVVIFMHGRHTSCSQGTANPARWPCGPNQVRIPSYQGYDDAARALASHGYAVVSISANAINANDNQLSIDYGQLTRGQLTLDTLSLLKKANAGETVSLRDNAADRDITLDQALAETDDDMLDTAHEASLTAGDLVGRLDFSSIGLMGHSRGGEGVASAAVLNAALDEPWAIKSVLPLAPVDFNRFTIPDVTMMTLLPYCDGDVSNQQGQHMFDDSRYAFDDDVLRSAMWVMGANHNFFNTVWTPGVYPYAVSDDWSNGTRINDPVCGTSAAVAETSIRLSPADQYDVGTALVAGFFRLTLGEEKQFLPVFDGTGAVAGTLVGKDIRTTAVQAPSSRQDIETFTETSSNVRPYGAASFGICASLGGRAVSQPFAACAPSTLGSGQVPHWAPMNWGGDVPTSPMGKLSWTSAGEVRVTVPKAARDASAYDRLSLKVAADETMAAETDLAITLVDGAGATVTKQVSELNPLALRRMPISTGAGAATLGKIVLQQVNLPLAGLGIDVSDLREVRLGAGAATTAGSVLVSDLSLDAPSLGNPESRTRPSVGVGAQRVDEGTGPGTVDVAVTLNRPSDEPVVAYASVLGTASTTSKVGRTVRKVTFAPGEVCKVVEGPTYGDSATSASASVTFKVTATNTSGGVMGPRALDWLTVREDDGVTVSDGDPTTPDPVDPAASLPAVGTPGDACAELTAQGTVHDLTVSDAAPAPEETTTVSATGFRAGESVAFTLGGDPAGSATATSTGAVSYDLVVPAGTPTGPVAVTATGAGSLREAAGDLTVLATTSTALAIEPALPAINEPVTMTATVTGASEGTVTFTDGGKPLGSTDVVDGTATLEVPGLKAGTHTLAASYAATTSADSSTSDAISLTLEKGRSTIALVLSATASTFGSTVRGQVAVAGSPDGTVQIGYGSVRRSVRLTDGRGSFTLPATLAPGTYAVAATFLGTDEVDASSTATASLRVAKKATAASVSSKSSVKRGKRLTLTAKVRGAVAGTQPTGTVKVYVKRGGGAYKVVKTVRLTAAQAGTATVGYEAPRTKKLRVKVVYSGDTRYGASTSAVKVVTIRR</sequence>
<dbReference type="InterPro" id="IPR029058">
    <property type="entry name" value="AB_hydrolase_fold"/>
</dbReference>
<dbReference type="AlphaFoldDB" id="A0A5Q6S2S4"/>
<comment type="caution">
    <text evidence="4">The sequence shown here is derived from an EMBL/GenBank/DDBJ whole genome shotgun (WGS) entry which is preliminary data.</text>
</comment>